<evidence type="ECO:0000313" key="1">
    <source>
        <dbReference type="EMBL" id="RMT12416.1"/>
    </source>
</evidence>
<comment type="caution">
    <text evidence="1">The sequence shown here is derived from an EMBL/GenBank/DDBJ whole genome shotgun (WGS) entry which is preliminary data.</text>
</comment>
<gene>
    <name evidence="1" type="ORF">ALP52_00843</name>
</gene>
<protein>
    <submittedName>
        <fullName evidence="1">Uncharacterized protein</fullName>
    </submittedName>
</protein>
<dbReference type="RefSeq" id="WP_122323220.1">
    <property type="nucleotide sequence ID" value="NZ_RBTD01000455.1"/>
</dbReference>
<dbReference type="EMBL" id="RBTD01000455">
    <property type="protein sequence ID" value="RMT12416.1"/>
    <property type="molecule type" value="Genomic_DNA"/>
</dbReference>
<proteinExistence type="predicted"/>
<name>A0A3M5IN78_PSEA0</name>
<sequence>MTIYEEALQALKDFKSPKAHITSLGKILNKTEDKELKKFLNNVIQQLTIFVTKAKSSTPISLVQKNEVEPIVNLVKYLMPFIPKKQPEWQVIALREGWTPPKS</sequence>
<organism evidence="1 2">
    <name type="scientific">Pseudomonas amygdali pv. mori</name>
    <dbReference type="NCBI Taxonomy" id="34065"/>
    <lineage>
        <taxon>Bacteria</taxon>
        <taxon>Pseudomonadati</taxon>
        <taxon>Pseudomonadota</taxon>
        <taxon>Gammaproteobacteria</taxon>
        <taxon>Pseudomonadales</taxon>
        <taxon>Pseudomonadaceae</taxon>
        <taxon>Pseudomonas</taxon>
        <taxon>Pseudomonas amygdali</taxon>
    </lineage>
</organism>
<dbReference type="AlphaFoldDB" id="A0A3M5IN78"/>
<reference evidence="1 2" key="1">
    <citation type="submission" date="2018-08" db="EMBL/GenBank/DDBJ databases">
        <title>Recombination of ecologically and evolutionarily significant loci maintains genetic cohesion in the Pseudomonas syringae species complex.</title>
        <authorList>
            <person name="Dillon M."/>
            <person name="Thakur S."/>
            <person name="Almeida R.N.D."/>
            <person name="Weir B.S."/>
            <person name="Guttman D.S."/>
        </authorList>
    </citation>
    <scope>NUCLEOTIDE SEQUENCE [LARGE SCALE GENOMIC DNA]</scope>
    <source>
        <strain evidence="1 2">ICMP 6941</strain>
    </source>
</reference>
<evidence type="ECO:0000313" key="2">
    <source>
        <dbReference type="Proteomes" id="UP000276194"/>
    </source>
</evidence>
<accession>A0A3M5IN78</accession>
<dbReference type="Proteomes" id="UP000276194">
    <property type="component" value="Unassembled WGS sequence"/>
</dbReference>